<reference evidence="2" key="1">
    <citation type="submission" date="2014-09" db="EMBL/GenBank/DDBJ databases">
        <authorList>
            <person name="Mudge J."/>
            <person name="Ramaraj T."/>
            <person name="Lindquist I.E."/>
            <person name="Bharti A.K."/>
            <person name="Sundararajan A."/>
            <person name="Cameron C.T."/>
            <person name="Woodward J.E."/>
            <person name="May G.D."/>
            <person name="Brubaker C."/>
            <person name="Broadhvest J."/>
            <person name="Wilkins T.A."/>
        </authorList>
    </citation>
    <scope>NUCLEOTIDE SEQUENCE</scope>
    <source>
        <strain evidence="2">cv. AKA8401</strain>
    </source>
</reference>
<dbReference type="Proteomes" id="UP000032142">
    <property type="component" value="Unassembled WGS sequence"/>
</dbReference>
<dbReference type="EMBL" id="JRRC01462226">
    <property type="protein sequence ID" value="KHG06885.1"/>
    <property type="molecule type" value="Genomic_DNA"/>
</dbReference>
<gene>
    <name evidence="1" type="ORF">F383_33257</name>
</gene>
<dbReference type="AlphaFoldDB" id="A0A0B0N1L9"/>
<sequence>MIPKTVDSVISSFDDSRARNMNP</sequence>
<name>A0A0B0N1L9_GOSAR</name>
<comment type="caution">
    <text evidence="1">The sequence shown here is derived from an EMBL/GenBank/DDBJ whole genome shotgun (WGS) entry which is preliminary data.</text>
</comment>
<proteinExistence type="predicted"/>
<accession>A0A0B0N1L9</accession>
<evidence type="ECO:0000313" key="1">
    <source>
        <dbReference type="EMBL" id="KHG06885.1"/>
    </source>
</evidence>
<keyword evidence="2" id="KW-1185">Reference proteome</keyword>
<evidence type="ECO:0000313" key="2">
    <source>
        <dbReference type="Proteomes" id="UP000032142"/>
    </source>
</evidence>
<organism evidence="1 2">
    <name type="scientific">Gossypium arboreum</name>
    <name type="common">Tree cotton</name>
    <name type="synonym">Gossypium nanking</name>
    <dbReference type="NCBI Taxonomy" id="29729"/>
    <lineage>
        <taxon>Eukaryota</taxon>
        <taxon>Viridiplantae</taxon>
        <taxon>Streptophyta</taxon>
        <taxon>Embryophyta</taxon>
        <taxon>Tracheophyta</taxon>
        <taxon>Spermatophyta</taxon>
        <taxon>Magnoliopsida</taxon>
        <taxon>eudicotyledons</taxon>
        <taxon>Gunneridae</taxon>
        <taxon>Pentapetalae</taxon>
        <taxon>rosids</taxon>
        <taxon>malvids</taxon>
        <taxon>Malvales</taxon>
        <taxon>Malvaceae</taxon>
        <taxon>Malvoideae</taxon>
        <taxon>Gossypium</taxon>
    </lineage>
</organism>
<protein>
    <submittedName>
        <fullName evidence="1">Uncharacterized protein</fullName>
    </submittedName>
</protein>